<sequence length="215" mass="22881">MDKLFSTAKDFLQEQTDKDDNKQQQQQQQPPQPQALPGGNKGTGGSYPIPGGDDDDFRSAATEAARQAGSHGDRDLFSNVLGTLGQKKAQVEKEDVDENDILTMYKKFAGGEAGAKEQADEKSLGAAAAMQALKRFNSGEVKGQKDTQGGFLALAMAEGSKLFDDSAKDGRVKQGTTKEGVIQQAGEMALKLFFKSQVKQGGAGGLVDMASKFLK</sequence>
<name>A0A3N2PYN6_SODAK</name>
<dbReference type="AlphaFoldDB" id="A0A3N2PYN6"/>
<dbReference type="Proteomes" id="UP000272025">
    <property type="component" value="Unassembled WGS sequence"/>
</dbReference>
<dbReference type="InterPro" id="IPR056138">
    <property type="entry name" value="DUF7721"/>
</dbReference>
<keyword evidence="4" id="KW-1185">Reference proteome</keyword>
<dbReference type="PANTHER" id="PTHR39477:SF1">
    <property type="entry name" value="BETA-FLANKING PROTEIN"/>
    <property type="match status" value="1"/>
</dbReference>
<evidence type="ECO:0000313" key="3">
    <source>
        <dbReference type="EMBL" id="ROT39536.1"/>
    </source>
</evidence>
<accession>A0A3N2PYN6</accession>
<dbReference type="EMBL" id="ML119053">
    <property type="protein sequence ID" value="ROT39536.1"/>
    <property type="molecule type" value="Genomic_DNA"/>
</dbReference>
<evidence type="ECO:0000259" key="2">
    <source>
        <dbReference type="Pfam" id="PF24845"/>
    </source>
</evidence>
<dbReference type="GeneID" id="39579980"/>
<dbReference type="OrthoDB" id="2290255at2759"/>
<protein>
    <recommendedName>
        <fullName evidence="2">DUF7721 domain-containing protein</fullName>
    </recommendedName>
</protein>
<feature type="compositionally biased region" description="Basic and acidic residues" evidence="1">
    <location>
        <begin position="11"/>
        <end position="22"/>
    </location>
</feature>
<evidence type="ECO:0000256" key="1">
    <source>
        <dbReference type="SAM" id="MobiDB-lite"/>
    </source>
</evidence>
<evidence type="ECO:0000313" key="4">
    <source>
        <dbReference type="Proteomes" id="UP000272025"/>
    </source>
</evidence>
<dbReference type="PANTHER" id="PTHR39477">
    <property type="entry name" value="CHROMOSOME 8, WHOLE GENOME SHOTGUN SEQUENCE"/>
    <property type="match status" value="1"/>
</dbReference>
<dbReference type="Pfam" id="PF24845">
    <property type="entry name" value="DUF7721"/>
    <property type="match status" value="1"/>
</dbReference>
<dbReference type="STRING" id="1314773.A0A3N2PYN6"/>
<feature type="region of interest" description="Disordered" evidence="1">
    <location>
        <begin position="1"/>
        <end position="77"/>
    </location>
</feature>
<dbReference type="RefSeq" id="XP_028467342.1">
    <property type="nucleotide sequence ID" value="XM_028611502.1"/>
</dbReference>
<feature type="domain" description="DUF7721" evidence="2">
    <location>
        <begin position="56"/>
        <end position="139"/>
    </location>
</feature>
<gene>
    <name evidence="3" type="ORF">SODALDRAFT_331653</name>
</gene>
<reference evidence="3 4" key="1">
    <citation type="journal article" date="2018" name="Mol. Ecol.">
        <title>The obligate alkalophilic soda-lake fungus Sodiomyces alkalinus has shifted to a protein diet.</title>
        <authorList>
            <person name="Grum-Grzhimaylo A.A."/>
            <person name="Falkoski D.L."/>
            <person name="van den Heuvel J."/>
            <person name="Valero-Jimenez C.A."/>
            <person name="Min B."/>
            <person name="Choi I.G."/>
            <person name="Lipzen A."/>
            <person name="Daum C.G."/>
            <person name="Aanen D.K."/>
            <person name="Tsang A."/>
            <person name="Henrissat B."/>
            <person name="Bilanenko E.N."/>
            <person name="de Vries R.P."/>
            <person name="van Kan J.A.L."/>
            <person name="Grigoriev I.V."/>
            <person name="Debets A.J.M."/>
        </authorList>
    </citation>
    <scope>NUCLEOTIDE SEQUENCE [LARGE SCALE GENOMIC DNA]</scope>
    <source>
        <strain evidence="3 4">F11</strain>
    </source>
</reference>
<proteinExistence type="predicted"/>
<organism evidence="3 4">
    <name type="scientific">Sodiomyces alkalinus (strain CBS 110278 / VKM F-3762 / F11)</name>
    <name type="common">Alkaliphilic filamentous fungus</name>
    <dbReference type="NCBI Taxonomy" id="1314773"/>
    <lineage>
        <taxon>Eukaryota</taxon>
        <taxon>Fungi</taxon>
        <taxon>Dikarya</taxon>
        <taxon>Ascomycota</taxon>
        <taxon>Pezizomycotina</taxon>
        <taxon>Sordariomycetes</taxon>
        <taxon>Hypocreomycetidae</taxon>
        <taxon>Glomerellales</taxon>
        <taxon>Plectosphaerellaceae</taxon>
        <taxon>Sodiomyces</taxon>
    </lineage>
</organism>